<comment type="caution">
    <text evidence="2">The sequence shown here is derived from an EMBL/GenBank/DDBJ whole genome shotgun (WGS) entry which is preliminary data.</text>
</comment>
<evidence type="ECO:0000313" key="3">
    <source>
        <dbReference type="Proteomes" id="UP000663831"/>
    </source>
</evidence>
<evidence type="ECO:0000313" key="2">
    <source>
        <dbReference type="EMBL" id="CAE6539413.1"/>
    </source>
</evidence>
<evidence type="ECO:0008006" key="4">
    <source>
        <dbReference type="Google" id="ProtNLM"/>
    </source>
</evidence>
<gene>
    <name evidence="2" type="ORF">RDB_LOCUS171924</name>
</gene>
<dbReference type="Proteomes" id="UP000663831">
    <property type="component" value="Unassembled WGS sequence"/>
</dbReference>
<accession>A0A8H3DS24</accession>
<sequence length="91" mass="9824">MIMDPDLIDSLSSNPDERVIVQRIATHKPALTAEDCTGFPANRRAAVLVLLFVRGGHIRVLLTTRSKSLRSHPGQVALPGGRSVNPTKKSA</sequence>
<dbReference type="SUPFAM" id="SSF55811">
    <property type="entry name" value="Nudix"/>
    <property type="match status" value="1"/>
</dbReference>
<feature type="region of interest" description="Disordered" evidence="1">
    <location>
        <begin position="71"/>
        <end position="91"/>
    </location>
</feature>
<reference evidence="2" key="1">
    <citation type="submission" date="2021-01" db="EMBL/GenBank/DDBJ databases">
        <authorList>
            <person name="Kaushik A."/>
        </authorList>
    </citation>
    <scope>NUCLEOTIDE SEQUENCE</scope>
    <source>
        <strain evidence="2">AG3-1AP</strain>
    </source>
</reference>
<dbReference type="GO" id="GO:0010945">
    <property type="term" value="F:coenzyme A diphosphatase activity"/>
    <property type="evidence" value="ECO:0007669"/>
    <property type="project" value="InterPro"/>
</dbReference>
<evidence type="ECO:0000256" key="1">
    <source>
        <dbReference type="SAM" id="MobiDB-lite"/>
    </source>
</evidence>
<dbReference type="InterPro" id="IPR045121">
    <property type="entry name" value="CoAse"/>
</dbReference>
<name>A0A8H3DS24_9AGAM</name>
<proteinExistence type="predicted"/>
<dbReference type="EMBL" id="CAJMWV010009570">
    <property type="protein sequence ID" value="CAE6539413.1"/>
    <property type="molecule type" value="Genomic_DNA"/>
</dbReference>
<dbReference type="AlphaFoldDB" id="A0A8H3DS24"/>
<dbReference type="PANTHER" id="PTHR12992:SF45">
    <property type="entry name" value="NUDIX HYDROLASE DOMAIN-CONTAINING PROTEIN"/>
    <property type="match status" value="1"/>
</dbReference>
<dbReference type="Gene3D" id="3.90.79.10">
    <property type="entry name" value="Nucleoside Triphosphate Pyrophosphohydrolase"/>
    <property type="match status" value="1"/>
</dbReference>
<protein>
    <recommendedName>
        <fullName evidence="4">Nudix hydrolase domain-containing protein</fullName>
    </recommendedName>
</protein>
<dbReference type="InterPro" id="IPR015797">
    <property type="entry name" value="NUDIX_hydrolase-like_dom_sf"/>
</dbReference>
<dbReference type="GO" id="GO:0015938">
    <property type="term" value="P:coenzyme A catabolic process"/>
    <property type="evidence" value="ECO:0007669"/>
    <property type="project" value="TreeGrafter"/>
</dbReference>
<organism evidence="2 3">
    <name type="scientific">Rhizoctonia solani</name>
    <dbReference type="NCBI Taxonomy" id="456999"/>
    <lineage>
        <taxon>Eukaryota</taxon>
        <taxon>Fungi</taxon>
        <taxon>Dikarya</taxon>
        <taxon>Basidiomycota</taxon>
        <taxon>Agaricomycotina</taxon>
        <taxon>Agaricomycetes</taxon>
        <taxon>Cantharellales</taxon>
        <taxon>Ceratobasidiaceae</taxon>
        <taxon>Rhizoctonia</taxon>
    </lineage>
</organism>
<dbReference type="PANTHER" id="PTHR12992">
    <property type="entry name" value="NUDIX HYDROLASE"/>
    <property type="match status" value="1"/>
</dbReference>